<dbReference type="InterPro" id="IPR046361">
    <property type="entry name" value="EXOC6/Sec15_C"/>
</dbReference>
<evidence type="ECO:0000256" key="5">
    <source>
        <dbReference type="ARBA" id="ARBA00022490"/>
    </source>
</evidence>
<dbReference type="GO" id="GO:0006893">
    <property type="term" value="P:Golgi to plasma membrane transport"/>
    <property type="evidence" value="ECO:0007669"/>
    <property type="project" value="TreeGrafter"/>
</dbReference>
<dbReference type="GO" id="GO:0000145">
    <property type="term" value="C:exocyst"/>
    <property type="evidence" value="ECO:0007669"/>
    <property type="project" value="UniProtKB-UniRule"/>
</dbReference>
<keyword evidence="3 8" id="KW-0813">Transport</keyword>
<dbReference type="OrthoDB" id="10267033at2759"/>
<dbReference type="GO" id="GO:0090522">
    <property type="term" value="P:vesicle tethering involved in exocytosis"/>
    <property type="evidence" value="ECO:0007669"/>
    <property type="project" value="UniProtKB-UniRule"/>
</dbReference>
<keyword evidence="11" id="KW-1185">Reference proteome</keyword>
<evidence type="ECO:0000256" key="4">
    <source>
        <dbReference type="ARBA" id="ARBA00022483"/>
    </source>
</evidence>
<dbReference type="RefSeq" id="XP_004495917.1">
    <property type="nucleotide sequence ID" value="XM_004495860.3"/>
</dbReference>
<reference evidence="11" key="1">
    <citation type="journal article" date="2013" name="Nat. Biotechnol.">
        <title>Draft genome sequence of chickpea (Cicer arietinum) provides a resource for trait improvement.</title>
        <authorList>
            <person name="Varshney R.K."/>
            <person name="Song C."/>
            <person name="Saxena R.K."/>
            <person name="Azam S."/>
            <person name="Yu S."/>
            <person name="Sharpe A.G."/>
            <person name="Cannon S."/>
            <person name="Baek J."/>
            <person name="Rosen B.D."/>
            <person name="Tar'an B."/>
            <person name="Millan T."/>
            <person name="Zhang X."/>
            <person name="Ramsay L.D."/>
            <person name="Iwata A."/>
            <person name="Wang Y."/>
            <person name="Nelson W."/>
            <person name="Farmer A.D."/>
            <person name="Gaur P.M."/>
            <person name="Soderlund C."/>
            <person name="Penmetsa R.V."/>
            <person name="Xu C."/>
            <person name="Bharti A.K."/>
            <person name="He W."/>
            <person name="Winter P."/>
            <person name="Zhao S."/>
            <person name="Hane J.K."/>
            <person name="Carrasquilla-Garcia N."/>
            <person name="Condie J.A."/>
            <person name="Upadhyaya H.D."/>
            <person name="Luo M.C."/>
            <person name="Thudi M."/>
            <person name="Gowda C.L."/>
            <person name="Singh N.P."/>
            <person name="Lichtenzveig J."/>
            <person name="Gali K.K."/>
            <person name="Rubio J."/>
            <person name="Nadarajan N."/>
            <person name="Dolezel J."/>
            <person name="Bansal K.C."/>
            <person name="Xu X."/>
            <person name="Edwards D."/>
            <person name="Zhang G."/>
            <person name="Kahl G."/>
            <person name="Gil J."/>
            <person name="Singh K.B."/>
            <person name="Datta S.K."/>
            <person name="Jackson S.A."/>
            <person name="Wang J."/>
            <person name="Cook D.R."/>
        </authorList>
    </citation>
    <scope>NUCLEOTIDE SEQUENCE [LARGE SCALE GENOMIC DNA]</scope>
    <source>
        <strain evidence="11">cv. CDC Frontier</strain>
    </source>
</reference>
<evidence type="ECO:0000313" key="12">
    <source>
        <dbReference type="RefSeq" id="XP_004495917.1"/>
    </source>
</evidence>
<dbReference type="InterPro" id="IPR007225">
    <property type="entry name" value="EXOC6/Sec15"/>
</dbReference>
<dbReference type="PIRSF" id="PIRSF025007">
    <property type="entry name" value="Sec15"/>
    <property type="match status" value="1"/>
</dbReference>
<evidence type="ECO:0000256" key="1">
    <source>
        <dbReference type="ARBA" id="ARBA00004514"/>
    </source>
</evidence>
<dbReference type="Pfam" id="PF04091">
    <property type="entry name" value="Sec15_C"/>
    <property type="match status" value="1"/>
</dbReference>
<evidence type="ECO:0000259" key="9">
    <source>
        <dbReference type="Pfam" id="PF04091"/>
    </source>
</evidence>
<organism evidence="11 12">
    <name type="scientific">Cicer arietinum</name>
    <name type="common">Chickpea</name>
    <name type="synonym">Garbanzo</name>
    <dbReference type="NCBI Taxonomy" id="3827"/>
    <lineage>
        <taxon>Eukaryota</taxon>
        <taxon>Viridiplantae</taxon>
        <taxon>Streptophyta</taxon>
        <taxon>Embryophyta</taxon>
        <taxon>Tracheophyta</taxon>
        <taxon>Spermatophyta</taxon>
        <taxon>Magnoliopsida</taxon>
        <taxon>eudicotyledons</taxon>
        <taxon>Gunneridae</taxon>
        <taxon>Pentapetalae</taxon>
        <taxon>rosids</taxon>
        <taxon>fabids</taxon>
        <taxon>Fabales</taxon>
        <taxon>Fabaceae</taxon>
        <taxon>Papilionoideae</taxon>
        <taxon>50 kb inversion clade</taxon>
        <taxon>NPAAA clade</taxon>
        <taxon>Hologalegina</taxon>
        <taxon>IRL clade</taxon>
        <taxon>Cicereae</taxon>
        <taxon>Cicer</taxon>
    </lineage>
</organism>
<dbReference type="FunFam" id="1.10.357.30:FF:000002">
    <property type="entry name" value="Exocyst complex component"/>
    <property type="match status" value="1"/>
</dbReference>
<dbReference type="Proteomes" id="UP000087171">
    <property type="component" value="Chromosome Ca4"/>
</dbReference>
<keyword evidence="5" id="KW-0963">Cytoplasm</keyword>
<proteinExistence type="inferred from homology"/>
<accession>A0A1S2XX57</accession>
<comment type="similarity">
    <text evidence="2 8">Belongs to the SEC15 family.</text>
</comment>
<sequence>MDLKTKRRSEVEHDEGEDLVLATLVANGDDISPLVRHAFEMGRPEGLLRQLNFVVKKKEAEIEDMCKTHYEEFILAVDELRGVLVDAEELKSELQSDNFKLQQVGTTLLVKLEELLESYSVKKNVTEAIKMSMNCIQVLELCVKCNNHISEAQFYPALKTVDLLEKSYMQNIPARALKLVIEKRVPSIKLHIEKKVCSQVNEWMVLIRSSCKKIGQTAIGRTASVRQRDEEILERQRKVDDSNVSGIDDRAFNLDGEEGDNDSAMQFDLTPLYRACHIHSCMGILEQFHEYYYKNRLLQLNSDLEISSAQPFVESYQTLLAQIVGYFIVEDKVLRTAEGLLVEDQVETMWETALSKMTSMLDRQFSHMNSATHLLLIKDYVTLVGSTLRKYGYDITPLLDVLDSCRDKFHLLLLEDCKKKIVDVIQNDSYEQMVIKKDIDYENHVLSFSLQTSDILPAFPYVAAFSSMVPDACRIVTSFIKGSVDYLCHGVRTNFFDIVRKYLDKFLIEVLNETLLDTINGGNITVSQAMQIAANISVLERACDFFLRHAAQLCGCGAASVRSVDKPTAALTAKVLLKTSRDAAYITLLGLVNTKLDEYMKLTESVLWTSEEAKPNGNEYLNEVVFYLDSLMSTAQQILPLDAMYKVGTSALDHISNIIVAAFLSDSVKRFNANAVMNINNDLMMLESFADERFYASGLGEIYKDSFKSCLIEARQLINLLSSSQPENFMNPVIREKNYYALDYKKVATICDKFKDSPDGIFGSLSNKNTKQSAKKKSMDMLKKRLKDFN</sequence>
<dbReference type="GeneID" id="101507804"/>
<dbReference type="InterPro" id="IPR042044">
    <property type="entry name" value="EXOC6PINT-1/Sec15/Tip20_C_dom2"/>
</dbReference>
<gene>
    <name evidence="12" type="primary">LOC101507804</name>
</gene>
<keyword evidence="6" id="KW-0175">Coiled coil</keyword>
<evidence type="ECO:0000313" key="11">
    <source>
        <dbReference type="Proteomes" id="UP000087171"/>
    </source>
</evidence>
<dbReference type="Pfam" id="PF20651">
    <property type="entry name" value="EXOC6_Sec15_N"/>
    <property type="match status" value="1"/>
</dbReference>
<dbReference type="GO" id="GO:0060321">
    <property type="term" value="P:acceptance of pollen"/>
    <property type="evidence" value="ECO:0007669"/>
    <property type="project" value="UniProtKB-ARBA"/>
</dbReference>
<evidence type="ECO:0000256" key="6">
    <source>
        <dbReference type="ARBA" id="ARBA00023054"/>
    </source>
</evidence>
<dbReference type="KEGG" id="cam:101507804"/>
<dbReference type="Gene3D" id="1.10.357.30">
    <property type="entry name" value="Exocyst complex subunit Sec15 C-terminal domain, N-terminal subdomain"/>
    <property type="match status" value="1"/>
</dbReference>
<comment type="subcellular location">
    <subcellularLocation>
        <location evidence="1">Cytoplasm</location>
        <location evidence="1">Cytosol</location>
    </subcellularLocation>
</comment>
<dbReference type="PANTHER" id="PTHR12702">
    <property type="entry name" value="SEC15"/>
    <property type="match status" value="1"/>
</dbReference>
<evidence type="ECO:0000256" key="8">
    <source>
        <dbReference type="PIRNR" id="PIRNR025007"/>
    </source>
</evidence>
<feature type="domain" description="Exocyst complex subunit EXOC6/Sec15 C-terminal" evidence="9">
    <location>
        <begin position="397"/>
        <end position="753"/>
    </location>
</feature>
<dbReference type="GO" id="GO:0006886">
    <property type="term" value="P:intracellular protein transport"/>
    <property type="evidence" value="ECO:0007669"/>
    <property type="project" value="InterPro"/>
</dbReference>
<dbReference type="GO" id="GO:0009846">
    <property type="term" value="P:pollen germination"/>
    <property type="evidence" value="ECO:0007669"/>
    <property type="project" value="UniProtKB-ARBA"/>
</dbReference>
<dbReference type="GO" id="GO:0005829">
    <property type="term" value="C:cytosol"/>
    <property type="evidence" value="ECO:0007669"/>
    <property type="project" value="UniProtKB-SubCell"/>
</dbReference>
<evidence type="ECO:0000259" key="10">
    <source>
        <dbReference type="Pfam" id="PF20651"/>
    </source>
</evidence>
<protein>
    <recommendedName>
        <fullName evidence="8">Exocyst complex component</fullName>
    </recommendedName>
</protein>
<evidence type="ECO:0000256" key="3">
    <source>
        <dbReference type="ARBA" id="ARBA00022448"/>
    </source>
</evidence>
<dbReference type="eggNOG" id="KOG2176">
    <property type="taxonomic scope" value="Eukaryota"/>
</dbReference>
<dbReference type="STRING" id="3827.A0A1S2XX57"/>
<dbReference type="InterPro" id="IPR048359">
    <property type="entry name" value="EXOC6_Sec15_N"/>
</dbReference>
<keyword evidence="4 8" id="KW-0268">Exocytosis</keyword>
<dbReference type="FunFam" id="1.20.58.670:FF:000002">
    <property type="entry name" value="Exocyst complex component"/>
    <property type="match status" value="1"/>
</dbReference>
<dbReference type="GO" id="GO:0016020">
    <property type="term" value="C:membrane"/>
    <property type="evidence" value="ECO:0007669"/>
    <property type="project" value="TreeGrafter"/>
</dbReference>
<dbReference type="Gene3D" id="1.20.58.670">
    <property type="entry name" value="Dsl1p vesicle tethering complex, Tip20p subunit, domain D"/>
    <property type="match status" value="1"/>
</dbReference>
<dbReference type="AlphaFoldDB" id="A0A1S2XX57"/>
<feature type="domain" description="Exocyst complex component EXOC6/Sec15 N-terminal" evidence="10">
    <location>
        <begin position="50"/>
        <end position="219"/>
    </location>
</feature>
<evidence type="ECO:0000256" key="2">
    <source>
        <dbReference type="ARBA" id="ARBA00007944"/>
    </source>
</evidence>
<reference evidence="12" key="2">
    <citation type="submission" date="2025-08" db="UniProtKB">
        <authorList>
            <consortium name="RefSeq"/>
        </authorList>
    </citation>
    <scope>IDENTIFICATION</scope>
    <source>
        <tissue evidence="12">Etiolated seedlings</tissue>
    </source>
</reference>
<comment type="function">
    <text evidence="7">Component of the exocyst complex involved in the docking of exocytic vesicles with fusion sites on the plasma membrane during regulated or polarized secretion. Involved in polarized cell growth and organ morphogenesis. During cytokinesis, involved in cell plate initiation, cell plate maturation and formation of new primary cell wall.</text>
</comment>
<dbReference type="PANTHER" id="PTHR12702:SF0">
    <property type="entry name" value="EXOCYST COMPLEX COMPONENT 6"/>
    <property type="match status" value="1"/>
</dbReference>
<dbReference type="PaxDb" id="3827-XP_004495917.1"/>
<dbReference type="InterPro" id="IPR042045">
    <property type="entry name" value="EXOC6/Sec15_C_dom1"/>
</dbReference>
<dbReference type="GO" id="GO:0009860">
    <property type="term" value="P:pollen tube growth"/>
    <property type="evidence" value="ECO:0007669"/>
    <property type="project" value="UniProtKB-ARBA"/>
</dbReference>
<evidence type="ECO:0000256" key="7">
    <source>
        <dbReference type="ARBA" id="ARBA00053307"/>
    </source>
</evidence>
<name>A0A1S2XX57_CICAR</name>